<evidence type="ECO:0000256" key="1">
    <source>
        <dbReference type="SAM" id="MobiDB-lite"/>
    </source>
</evidence>
<keyword evidence="2" id="KW-0812">Transmembrane</keyword>
<evidence type="ECO:0000313" key="3">
    <source>
        <dbReference type="EMBL" id="VVM71437.1"/>
    </source>
</evidence>
<feature type="transmembrane region" description="Helical" evidence="2">
    <location>
        <begin position="90"/>
        <end position="115"/>
    </location>
</feature>
<reference evidence="3 4" key="1">
    <citation type="submission" date="2019-09" db="EMBL/GenBank/DDBJ databases">
        <authorList>
            <person name="Chandra G."/>
            <person name="Truman W A."/>
        </authorList>
    </citation>
    <scope>NUCLEOTIDE SEQUENCE [LARGE SCALE GENOMIC DNA]</scope>
    <source>
        <strain evidence="3">PS655</strain>
    </source>
</reference>
<feature type="region of interest" description="Disordered" evidence="1">
    <location>
        <begin position="1"/>
        <end position="20"/>
    </location>
</feature>
<protein>
    <submittedName>
        <fullName evidence="3">Uncharacterized protein</fullName>
    </submittedName>
</protein>
<dbReference type="AlphaFoldDB" id="A0A5E6RRR2"/>
<feature type="transmembrane region" description="Helical" evidence="2">
    <location>
        <begin position="61"/>
        <end position="78"/>
    </location>
</feature>
<evidence type="ECO:0000313" key="4">
    <source>
        <dbReference type="Proteomes" id="UP000327167"/>
    </source>
</evidence>
<organism evidence="3 4">
    <name type="scientific">Pseudomonas fluorescens</name>
    <dbReference type="NCBI Taxonomy" id="294"/>
    <lineage>
        <taxon>Bacteria</taxon>
        <taxon>Pseudomonadati</taxon>
        <taxon>Pseudomonadota</taxon>
        <taxon>Gammaproteobacteria</taxon>
        <taxon>Pseudomonadales</taxon>
        <taxon>Pseudomonadaceae</taxon>
        <taxon>Pseudomonas</taxon>
    </lineage>
</organism>
<sequence length="148" mass="16551">MENKQNTDQPEPAQTVEKKGFPTKLLAEPQNKLDLNSLILHLVHLETKDVTLKWIFDHIRNYVICGVVLWAGVKAFKLPNVTFFDTFTHYAGGGVLLITALTLFSLNMLHGVVGFAKIRDLKTTSTVFYIIGTLLAFFAGNILFITAK</sequence>
<accession>A0A5E6RRR2</accession>
<dbReference type="Proteomes" id="UP000327167">
    <property type="component" value="Unassembled WGS sequence"/>
</dbReference>
<feature type="transmembrane region" description="Helical" evidence="2">
    <location>
        <begin position="127"/>
        <end position="147"/>
    </location>
</feature>
<dbReference type="RefSeq" id="WP_150650104.1">
    <property type="nucleotide sequence ID" value="NZ_CABVHJ010000005.1"/>
</dbReference>
<proteinExistence type="predicted"/>
<keyword evidence="2" id="KW-1133">Transmembrane helix</keyword>
<gene>
    <name evidence="3" type="ORF">PS655_01829</name>
</gene>
<evidence type="ECO:0000256" key="2">
    <source>
        <dbReference type="SAM" id="Phobius"/>
    </source>
</evidence>
<keyword evidence="2" id="KW-0472">Membrane</keyword>
<name>A0A5E6RRR2_PSEFL</name>
<dbReference type="EMBL" id="CABVHJ010000005">
    <property type="protein sequence ID" value="VVM71437.1"/>
    <property type="molecule type" value="Genomic_DNA"/>
</dbReference>